<organism evidence="1 2">
    <name type="scientific">Glomus cerebriforme</name>
    <dbReference type="NCBI Taxonomy" id="658196"/>
    <lineage>
        <taxon>Eukaryota</taxon>
        <taxon>Fungi</taxon>
        <taxon>Fungi incertae sedis</taxon>
        <taxon>Mucoromycota</taxon>
        <taxon>Glomeromycotina</taxon>
        <taxon>Glomeromycetes</taxon>
        <taxon>Glomerales</taxon>
        <taxon>Glomeraceae</taxon>
        <taxon>Glomus</taxon>
    </lineage>
</organism>
<dbReference type="Proteomes" id="UP000265703">
    <property type="component" value="Unassembled WGS sequence"/>
</dbReference>
<gene>
    <name evidence="1" type="ORF">C1645_812284</name>
</gene>
<proteinExistence type="predicted"/>
<evidence type="ECO:0000313" key="1">
    <source>
        <dbReference type="EMBL" id="RIA98800.1"/>
    </source>
</evidence>
<sequence length="337" mass="38758">MNNNNLNEQLFNINKFLSTSPSPNIQSVQNYTSTIDTSCIFSINFNTPYETLPPLAKVDTAAEKILHMQYPHLTPANVLSNGNCLLNSISLIFTKDQILAPQFRLAMIIELMKYADFYLSQKLFEEDYYFSDAALNSAKNPSMPTTYNKEREYIGEIAYMSKSHRFCSIIGIYGLASVIQRPIMSIYPPTISQLISTLYHKLIEPRIKVYSKCITIMWTSSSGKWNVNDPLPQTNHFVPVFKASSPFSSLKLKKNKYECELDVEMHDDLRLNECRLDVEMHVNLESNKRELDVEMHNDLQLNECGLQLNEDIFESEKWDGNYETESSSNADVFILLF</sequence>
<dbReference type="EMBL" id="QKYT01000011">
    <property type="protein sequence ID" value="RIA98800.1"/>
    <property type="molecule type" value="Genomic_DNA"/>
</dbReference>
<reference evidence="1 2" key="1">
    <citation type="submission" date="2018-06" db="EMBL/GenBank/DDBJ databases">
        <title>Comparative genomics reveals the genomic features of Rhizophagus irregularis, R. cerebriforme, R. diaphanum and Gigaspora rosea, and their symbiotic lifestyle signature.</title>
        <authorList>
            <person name="Morin E."/>
            <person name="San Clemente H."/>
            <person name="Chen E.C.H."/>
            <person name="De La Providencia I."/>
            <person name="Hainaut M."/>
            <person name="Kuo A."/>
            <person name="Kohler A."/>
            <person name="Murat C."/>
            <person name="Tang N."/>
            <person name="Roy S."/>
            <person name="Loubradou J."/>
            <person name="Henrissat B."/>
            <person name="Grigoriev I.V."/>
            <person name="Corradi N."/>
            <person name="Roux C."/>
            <person name="Martin F.M."/>
        </authorList>
    </citation>
    <scope>NUCLEOTIDE SEQUENCE [LARGE SCALE GENOMIC DNA]</scope>
    <source>
        <strain evidence="1 2">DAOM 227022</strain>
    </source>
</reference>
<evidence type="ECO:0008006" key="3">
    <source>
        <dbReference type="Google" id="ProtNLM"/>
    </source>
</evidence>
<keyword evidence="2" id="KW-1185">Reference proteome</keyword>
<name>A0A397TKN3_9GLOM</name>
<evidence type="ECO:0000313" key="2">
    <source>
        <dbReference type="Proteomes" id="UP000265703"/>
    </source>
</evidence>
<accession>A0A397TKN3</accession>
<dbReference type="InterPro" id="IPR047273">
    <property type="entry name" value="VRTN_OTU_dom"/>
</dbReference>
<protein>
    <recommendedName>
        <fullName evidence="3">OTU domain-containing protein</fullName>
    </recommendedName>
</protein>
<comment type="caution">
    <text evidence="1">The sequence shown here is derived from an EMBL/GenBank/DDBJ whole genome shotgun (WGS) entry which is preliminary data.</text>
</comment>
<dbReference type="CDD" id="cd22791">
    <property type="entry name" value="OTU_VRTN"/>
    <property type="match status" value="1"/>
</dbReference>
<dbReference type="OrthoDB" id="2421113at2759"/>
<dbReference type="AlphaFoldDB" id="A0A397TKN3"/>